<evidence type="ECO:0000313" key="2">
    <source>
        <dbReference type="Proteomes" id="UP000006729"/>
    </source>
</evidence>
<dbReference type="InParanoid" id="A0A3N7F3H1"/>
<dbReference type="EMBL" id="CM009294">
    <property type="protein sequence ID" value="RQO90040.1"/>
    <property type="molecule type" value="Genomic_DNA"/>
</dbReference>
<accession>A0A3N7F3H1</accession>
<organism evidence="1 2">
    <name type="scientific">Populus trichocarpa</name>
    <name type="common">Western balsam poplar</name>
    <name type="synonym">Populus balsamifera subsp. trichocarpa</name>
    <dbReference type="NCBI Taxonomy" id="3694"/>
    <lineage>
        <taxon>Eukaryota</taxon>
        <taxon>Viridiplantae</taxon>
        <taxon>Streptophyta</taxon>
        <taxon>Embryophyta</taxon>
        <taxon>Tracheophyta</taxon>
        <taxon>Spermatophyta</taxon>
        <taxon>Magnoliopsida</taxon>
        <taxon>eudicotyledons</taxon>
        <taxon>Gunneridae</taxon>
        <taxon>Pentapetalae</taxon>
        <taxon>rosids</taxon>
        <taxon>fabids</taxon>
        <taxon>Malpighiales</taxon>
        <taxon>Salicaceae</taxon>
        <taxon>Saliceae</taxon>
        <taxon>Populus</taxon>
    </lineage>
</organism>
<name>A0A3N7F3H1_POPTR</name>
<dbReference type="AlphaFoldDB" id="A0A3N7F3H1"/>
<keyword evidence="2" id="KW-1185">Reference proteome</keyword>
<proteinExistence type="predicted"/>
<reference evidence="1 2" key="1">
    <citation type="journal article" date="2006" name="Science">
        <title>The genome of black cottonwood, Populus trichocarpa (Torr. &amp; Gray).</title>
        <authorList>
            <person name="Tuskan G.A."/>
            <person name="Difazio S."/>
            <person name="Jansson S."/>
            <person name="Bohlmann J."/>
            <person name="Grigoriev I."/>
            <person name="Hellsten U."/>
            <person name="Putnam N."/>
            <person name="Ralph S."/>
            <person name="Rombauts S."/>
            <person name="Salamov A."/>
            <person name="Schein J."/>
            <person name="Sterck L."/>
            <person name="Aerts A."/>
            <person name="Bhalerao R.R."/>
            <person name="Bhalerao R.P."/>
            <person name="Blaudez D."/>
            <person name="Boerjan W."/>
            <person name="Brun A."/>
            <person name="Brunner A."/>
            <person name="Busov V."/>
            <person name="Campbell M."/>
            <person name="Carlson J."/>
            <person name="Chalot M."/>
            <person name="Chapman J."/>
            <person name="Chen G.L."/>
            <person name="Cooper D."/>
            <person name="Coutinho P.M."/>
            <person name="Couturier J."/>
            <person name="Covert S."/>
            <person name="Cronk Q."/>
            <person name="Cunningham R."/>
            <person name="Davis J."/>
            <person name="Degroeve S."/>
            <person name="Dejardin A."/>
            <person name="Depamphilis C."/>
            <person name="Detter J."/>
            <person name="Dirks B."/>
            <person name="Dubchak I."/>
            <person name="Duplessis S."/>
            <person name="Ehlting J."/>
            <person name="Ellis B."/>
            <person name="Gendler K."/>
            <person name="Goodstein D."/>
            <person name="Gribskov M."/>
            <person name="Grimwood J."/>
            <person name="Groover A."/>
            <person name="Gunter L."/>
            <person name="Hamberger B."/>
            <person name="Heinze B."/>
            <person name="Helariutta Y."/>
            <person name="Henrissat B."/>
            <person name="Holligan D."/>
            <person name="Holt R."/>
            <person name="Huang W."/>
            <person name="Islam-Faridi N."/>
            <person name="Jones S."/>
            <person name="Jones-Rhoades M."/>
            <person name="Jorgensen R."/>
            <person name="Joshi C."/>
            <person name="Kangasjarvi J."/>
            <person name="Karlsson J."/>
            <person name="Kelleher C."/>
            <person name="Kirkpatrick R."/>
            <person name="Kirst M."/>
            <person name="Kohler A."/>
            <person name="Kalluri U."/>
            <person name="Larimer F."/>
            <person name="Leebens-Mack J."/>
            <person name="Leple J.C."/>
            <person name="Locascio P."/>
            <person name="Lou Y."/>
            <person name="Lucas S."/>
            <person name="Martin F."/>
            <person name="Montanini B."/>
            <person name="Napoli C."/>
            <person name="Nelson D.R."/>
            <person name="Nelson C."/>
            <person name="Nieminen K."/>
            <person name="Nilsson O."/>
            <person name="Pereda V."/>
            <person name="Peter G."/>
            <person name="Philippe R."/>
            <person name="Pilate G."/>
            <person name="Poliakov A."/>
            <person name="Razumovskaya J."/>
            <person name="Richardson P."/>
            <person name="Rinaldi C."/>
            <person name="Ritland K."/>
            <person name="Rouze P."/>
            <person name="Ryaboy D."/>
            <person name="Schmutz J."/>
            <person name="Schrader J."/>
            <person name="Segerman B."/>
            <person name="Shin H."/>
            <person name="Siddiqui A."/>
            <person name="Sterky F."/>
            <person name="Terry A."/>
            <person name="Tsai C.J."/>
            <person name="Uberbacher E."/>
            <person name="Unneberg P."/>
            <person name="Vahala J."/>
            <person name="Wall K."/>
            <person name="Wessler S."/>
            <person name="Yang G."/>
            <person name="Yin T."/>
            <person name="Douglas C."/>
            <person name="Marra M."/>
            <person name="Sandberg G."/>
            <person name="Van de Peer Y."/>
            <person name="Rokhsar D."/>
        </authorList>
    </citation>
    <scope>NUCLEOTIDE SEQUENCE [LARGE SCALE GENOMIC DNA]</scope>
    <source>
        <strain evidence="2">cv. Nisqually</strain>
    </source>
</reference>
<dbReference type="Proteomes" id="UP000006729">
    <property type="component" value="Chromosome 5"/>
</dbReference>
<evidence type="ECO:0000313" key="1">
    <source>
        <dbReference type="EMBL" id="RQO90040.1"/>
    </source>
</evidence>
<gene>
    <name evidence="1" type="ORF">POPTR_005G048350</name>
</gene>
<sequence length="33" mass="3446">MGDQEGLWPRSVMSIALGMGAGLRSPQEGEPTS</sequence>
<protein>
    <submittedName>
        <fullName evidence="1">Uncharacterized protein</fullName>
    </submittedName>
</protein>